<reference evidence="2" key="1">
    <citation type="journal article" date="2019" name="Sci. Rep.">
        <title>Draft genome of Tanacetum cinerariifolium, the natural source of mosquito coil.</title>
        <authorList>
            <person name="Yamashiro T."/>
            <person name="Shiraishi A."/>
            <person name="Satake H."/>
            <person name="Nakayama K."/>
        </authorList>
    </citation>
    <scope>NUCLEOTIDE SEQUENCE</scope>
</reference>
<name>A0A699J0X0_TANCI</name>
<organism evidence="2">
    <name type="scientific">Tanacetum cinerariifolium</name>
    <name type="common">Dalmatian daisy</name>
    <name type="synonym">Chrysanthemum cinerariifolium</name>
    <dbReference type="NCBI Taxonomy" id="118510"/>
    <lineage>
        <taxon>Eukaryota</taxon>
        <taxon>Viridiplantae</taxon>
        <taxon>Streptophyta</taxon>
        <taxon>Embryophyta</taxon>
        <taxon>Tracheophyta</taxon>
        <taxon>Spermatophyta</taxon>
        <taxon>Magnoliopsida</taxon>
        <taxon>eudicotyledons</taxon>
        <taxon>Gunneridae</taxon>
        <taxon>Pentapetalae</taxon>
        <taxon>asterids</taxon>
        <taxon>campanulids</taxon>
        <taxon>Asterales</taxon>
        <taxon>Asteraceae</taxon>
        <taxon>Asteroideae</taxon>
        <taxon>Anthemideae</taxon>
        <taxon>Anthemidinae</taxon>
        <taxon>Tanacetum</taxon>
    </lineage>
</organism>
<sequence length="59" mass="6513">NGGEEGGDDGEDDGEDNGQRLIGEDDGYHGGEDDGVRRKHEVYVCVCVFVRKEDGWKNK</sequence>
<comment type="caution">
    <text evidence="2">The sequence shown here is derived from an EMBL/GenBank/DDBJ whole genome shotgun (WGS) entry which is preliminary data.</text>
</comment>
<proteinExistence type="predicted"/>
<feature type="region of interest" description="Disordered" evidence="1">
    <location>
        <begin position="1"/>
        <end position="35"/>
    </location>
</feature>
<dbReference type="EMBL" id="BKCJ010356361">
    <property type="protein sequence ID" value="GFA01758.1"/>
    <property type="molecule type" value="Genomic_DNA"/>
</dbReference>
<evidence type="ECO:0000313" key="2">
    <source>
        <dbReference type="EMBL" id="GFA01758.1"/>
    </source>
</evidence>
<protein>
    <submittedName>
        <fullName evidence="2">Uncharacterized protein</fullName>
    </submittedName>
</protein>
<dbReference type="AlphaFoldDB" id="A0A699J0X0"/>
<feature type="non-terminal residue" evidence="2">
    <location>
        <position position="1"/>
    </location>
</feature>
<feature type="compositionally biased region" description="Acidic residues" evidence="1">
    <location>
        <begin position="1"/>
        <end position="16"/>
    </location>
</feature>
<gene>
    <name evidence="2" type="ORF">Tci_573730</name>
</gene>
<accession>A0A699J0X0</accession>
<feature type="compositionally biased region" description="Basic and acidic residues" evidence="1">
    <location>
        <begin position="22"/>
        <end position="35"/>
    </location>
</feature>
<evidence type="ECO:0000256" key="1">
    <source>
        <dbReference type="SAM" id="MobiDB-lite"/>
    </source>
</evidence>